<name>A0AAE3JNN4_9FLAO</name>
<dbReference type="InterPro" id="IPR040837">
    <property type="entry name" value="Bact_RF_family7"/>
</dbReference>
<comment type="caution">
    <text evidence="1">The sequence shown here is derived from an EMBL/GenBank/DDBJ whole genome shotgun (WGS) entry which is preliminary data.</text>
</comment>
<evidence type="ECO:0000313" key="1">
    <source>
        <dbReference type="EMBL" id="MCG2461175.1"/>
    </source>
</evidence>
<accession>A0AAE3JNN4</accession>
<dbReference type="RefSeq" id="WP_317902322.1">
    <property type="nucleotide sequence ID" value="NZ_JAIRBC010000013.1"/>
</dbReference>
<dbReference type="EMBL" id="JAIRBC010000013">
    <property type="protein sequence ID" value="MCG2461175.1"/>
    <property type="molecule type" value="Genomic_DNA"/>
</dbReference>
<protein>
    <submittedName>
        <fullName evidence="1">Uncharacterized protein</fullName>
    </submittedName>
</protein>
<proteinExistence type="predicted"/>
<reference evidence="1" key="1">
    <citation type="submission" date="2023-02" db="EMBL/GenBank/DDBJ databases">
        <title>Genome of Flavobacteriaceae gen. nov. sp. strain F89.</title>
        <authorList>
            <person name="Wang Y."/>
        </authorList>
    </citation>
    <scope>NUCLEOTIDE SEQUENCE</scope>
    <source>
        <strain evidence="1">F89</strain>
    </source>
</reference>
<dbReference type="AlphaFoldDB" id="A0AAE3JNN4"/>
<keyword evidence="2" id="KW-1185">Reference proteome</keyword>
<organism evidence="1 2">
    <name type="scientific">Cerina litoralis</name>
    <dbReference type="NCBI Taxonomy" id="2874477"/>
    <lineage>
        <taxon>Bacteria</taxon>
        <taxon>Pseudomonadati</taxon>
        <taxon>Bacteroidota</taxon>
        <taxon>Flavobacteriia</taxon>
        <taxon>Flavobacteriales</taxon>
        <taxon>Flavobacteriaceae</taxon>
        <taxon>Cerina</taxon>
    </lineage>
</organism>
<dbReference type="Pfam" id="PF18849">
    <property type="entry name" value="baeRF_family7"/>
    <property type="match status" value="1"/>
</dbReference>
<dbReference type="Proteomes" id="UP001200642">
    <property type="component" value="Unassembled WGS sequence"/>
</dbReference>
<evidence type="ECO:0000313" key="2">
    <source>
        <dbReference type="Proteomes" id="UP001200642"/>
    </source>
</evidence>
<sequence length="386" mass="44329">MPLISKKEIVELHDVKQENCISIFIPTHRAGKKVLQQEDALALKNQLKEVKNKLAKKGFHTDEVKKMTAPVQQLIDNTSFWREQSDGLAIFIAGDFLKIFTLPVHFMEFNYISNTFYLKPLMPMFVGDGKFYLLMLERSNVKLYECTEHSFTEISIDDLIPETKQDRVGFDYEEKNLQFRTQQTGTGQVMYHGQEAATGKRKNEIKKYFRAINDGLAPLFREETGMPLLIAAQNPLFDIYKEVNSYPNLMEENLKVNFDDSTMFDVHELAWERMASVFDQERKDKIALFLEEQGTGKTAIGIDKIIPAAFNGKVDALFCENLSDIYGNYKEENNSILVTQSEENDGAISLMNVAAIKTFINGGEVYLLDREEMPNPNSRINALYRY</sequence>
<gene>
    <name evidence="1" type="ORF">K8352_10485</name>
</gene>